<dbReference type="eggNOG" id="COG2423">
    <property type="taxonomic scope" value="Bacteria"/>
</dbReference>
<reference evidence="1 2" key="1">
    <citation type="submission" date="2012-12" db="EMBL/GenBank/DDBJ databases">
        <title>Genome assembly of Fulvivirga imtechensis AK7.</title>
        <authorList>
            <person name="Nupur N."/>
            <person name="Khatri I."/>
            <person name="Kumar R."/>
            <person name="Subramanian S."/>
            <person name="Pinnaka A."/>
        </authorList>
    </citation>
    <scope>NUCLEOTIDE SEQUENCE [LARGE SCALE GENOMIC DNA]</scope>
    <source>
        <strain evidence="1 2">AK7</strain>
    </source>
</reference>
<gene>
    <name evidence="1" type="ORF">C900_01695</name>
</gene>
<keyword evidence="2" id="KW-1185">Reference proteome</keyword>
<proteinExistence type="predicted"/>
<dbReference type="InterPro" id="IPR036291">
    <property type="entry name" value="NAD(P)-bd_dom_sf"/>
</dbReference>
<dbReference type="Pfam" id="PF02423">
    <property type="entry name" value="OCD_Mu_crystall"/>
    <property type="match status" value="1"/>
</dbReference>
<protein>
    <submittedName>
        <fullName evidence="1">Ornithine cyclodeaminase</fullName>
    </submittedName>
</protein>
<evidence type="ECO:0000313" key="2">
    <source>
        <dbReference type="Proteomes" id="UP000011135"/>
    </source>
</evidence>
<name>L8JU37_9BACT</name>
<dbReference type="PATRIC" id="fig|1237149.3.peg.1648"/>
<dbReference type="InterPro" id="IPR023401">
    <property type="entry name" value="ODC_N"/>
</dbReference>
<dbReference type="AlphaFoldDB" id="L8JU37"/>
<dbReference type="Gene3D" id="3.30.1780.10">
    <property type="entry name" value="ornithine cyclodeaminase, domain 1"/>
    <property type="match status" value="1"/>
</dbReference>
<dbReference type="RefSeq" id="WP_009579132.1">
    <property type="nucleotide sequence ID" value="NZ_AMZN01000025.1"/>
</dbReference>
<dbReference type="OrthoDB" id="9792005at2"/>
<dbReference type="Gene3D" id="3.40.50.720">
    <property type="entry name" value="NAD(P)-binding Rossmann-like Domain"/>
    <property type="match status" value="1"/>
</dbReference>
<dbReference type="GO" id="GO:0005737">
    <property type="term" value="C:cytoplasm"/>
    <property type="evidence" value="ECO:0007669"/>
    <property type="project" value="TreeGrafter"/>
</dbReference>
<dbReference type="SUPFAM" id="SSF51735">
    <property type="entry name" value="NAD(P)-binding Rossmann-fold domains"/>
    <property type="match status" value="1"/>
</dbReference>
<dbReference type="PANTHER" id="PTHR13812:SF19">
    <property type="entry name" value="KETIMINE REDUCTASE MU-CRYSTALLIN"/>
    <property type="match status" value="1"/>
</dbReference>
<organism evidence="1 2">
    <name type="scientific">Fulvivirga imtechensis AK7</name>
    <dbReference type="NCBI Taxonomy" id="1237149"/>
    <lineage>
        <taxon>Bacteria</taxon>
        <taxon>Pseudomonadati</taxon>
        <taxon>Bacteroidota</taxon>
        <taxon>Cytophagia</taxon>
        <taxon>Cytophagales</taxon>
        <taxon>Fulvivirgaceae</taxon>
        <taxon>Fulvivirga</taxon>
    </lineage>
</organism>
<accession>L8JU37</accession>
<dbReference type="PANTHER" id="PTHR13812">
    <property type="entry name" value="KETIMINE REDUCTASE MU-CRYSTALLIN"/>
    <property type="match status" value="1"/>
</dbReference>
<dbReference type="Proteomes" id="UP000011135">
    <property type="component" value="Unassembled WGS sequence"/>
</dbReference>
<dbReference type="EMBL" id="AMZN01000025">
    <property type="protein sequence ID" value="ELR72280.1"/>
    <property type="molecule type" value="Genomic_DNA"/>
</dbReference>
<dbReference type="PIRSF" id="PIRSF001439">
    <property type="entry name" value="CryM"/>
    <property type="match status" value="1"/>
</dbReference>
<evidence type="ECO:0000313" key="1">
    <source>
        <dbReference type="EMBL" id="ELR72280.1"/>
    </source>
</evidence>
<comment type="caution">
    <text evidence="1">The sequence shown here is derived from an EMBL/GenBank/DDBJ whole genome shotgun (WGS) entry which is preliminary data.</text>
</comment>
<dbReference type="STRING" id="1237149.C900_01695"/>
<sequence length="322" mass="36806">MIYISDKDIKQMDLNWSENINIIEESVKCMKEDEYSQPVKPYLRYRNLKNRIIAMPAFIGGNINRSGIKWISSFPDNINNGKPRAHCVVILNDADTGEPVGILNSSAISSIRTASVSGFVLKQYLSRRRRDNITLGIVGFGPIGQYHLSMCAHILAETCNKVLLHDIKGVDVDKIPREIKDKVEIVDSWEKAYNSSDVFITCTVSSDRYINKQPKPGSLHLNVSLRDYKAETFHWFKEAMTVDDWDEVCRENTDIQQFYLEQGLRQEGVRSILDWLDVDWISSLSESQAIMFNPMGMAIFDIAMSQHYCIKAQHNNSCLILD</sequence>
<dbReference type="InterPro" id="IPR003462">
    <property type="entry name" value="ODC_Mu_crystall"/>
</dbReference>